<reference evidence="2 3" key="1">
    <citation type="submission" date="2023-11" db="EMBL/GenBank/DDBJ databases">
        <title>A Novel Polar Bacteriovorax (B. antarcticus) Isolated from the Biocrust in Antarctica.</title>
        <authorList>
            <person name="Mun W."/>
            <person name="Choi S.Y."/>
            <person name="Mitchell R.J."/>
        </authorList>
    </citation>
    <scope>NUCLEOTIDE SEQUENCE [LARGE SCALE GENOMIC DNA]</scope>
    <source>
        <strain evidence="2 3">PP10</strain>
    </source>
</reference>
<feature type="chain" id="PRO_5046315953" description="Sulfatase-modifying factor enzyme domain-containing protein" evidence="1">
    <location>
        <begin position="19"/>
        <end position="295"/>
    </location>
</feature>
<keyword evidence="3" id="KW-1185">Reference proteome</keyword>
<proteinExistence type="predicted"/>
<evidence type="ECO:0000313" key="2">
    <source>
        <dbReference type="EMBL" id="MEA9355759.1"/>
    </source>
</evidence>
<comment type="caution">
    <text evidence="2">The sequence shown here is derived from an EMBL/GenBank/DDBJ whole genome shotgun (WGS) entry which is preliminary data.</text>
</comment>
<dbReference type="Proteomes" id="UP001302274">
    <property type="component" value="Unassembled WGS sequence"/>
</dbReference>
<dbReference type="InterPro" id="IPR042095">
    <property type="entry name" value="SUMF_sf"/>
</dbReference>
<protein>
    <recommendedName>
        <fullName evidence="4">Sulfatase-modifying factor enzyme domain-containing protein</fullName>
    </recommendedName>
</protein>
<dbReference type="EMBL" id="JAYGJQ010000001">
    <property type="protein sequence ID" value="MEA9355759.1"/>
    <property type="molecule type" value="Genomic_DNA"/>
</dbReference>
<organism evidence="2 3">
    <name type="scientific">Bacteriovorax antarcticus</name>
    <dbReference type="NCBI Taxonomy" id="3088717"/>
    <lineage>
        <taxon>Bacteria</taxon>
        <taxon>Pseudomonadati</taxon>
        <taxon>Bdellovibrionota</taxon>
        <taxon>Bacteriovoracia</taxon>
        <taxon>Bacteriovoracales</taxon>
        <taxon>Bacteriovoracaceae</taxon>
        <taxon>Bacteriovorax</taxon>
    </lineage>
</organism>
<evidence type="ECO:0000313" key="3">
    <source>
        <dbReference type="Proteomes" id="UP001302274"/>
    </source>
</evidence>
<keyword evidence="1" id="KW-0732">Signal</keyword>
<sequence length="295" mass="31382">MKKLLVLNFVLLSLPVYSASWKKFAVTPPTSSTGTAGTALTSAQCPTNYIFVPSLSPYTVTAFCVAKYEMKDDGYGTPASVAAGTPWVSIDRSAARAKCQSLGGSYDLISNDQWQTIARNIAGVASNWSSGIVATGQINWGHSDGTPGNALAAVTDDNDPCNGTGQTCSSTVWDSQRRTHKLSNGNVIWDLSANLYEWVTNDLTVAYSTNYFVSTMTNGDNEQNRYGADMATICPARWASPYCGMGAARIGFNGGAIGRGGEWTMGDQAGIFTTSMEAPANYAANNVGFRCVFTH</sequence>
<evidence type="ECO:0008006" key="4">
    <source>
        <dbReference type="Google" id="ProtNLM"/>
    </source>
</evidence>
<name>A0ABU5VRT5_9BACT</name>
<dbReference type="SUPFAM" id="SSF56436">
    <property type="entry name" value="C-type lectin-like"/>
    <property type="match status" value="1"/>
</dbReference>
<feature type="signal peptide" evidence="1">
    <location>
        <begin position="1"/>
        <end position="18"/>
    </location>
</feature>
<gene>
    <name evidence="2" type="ORF">SHI21_06090</name>
</gene>
<evidence type="ECO:0000256" key="1">
    <source>
        <dbReference type="SAM" id="SignalP"/>
    </source>
</evidence>
<dbReference type="InterPro" id="IPR016187">
    <property type="entry name" value="CTDL_fold"/>
</dbReference>
<dbReference type="Gene3D" id="3.90.1580.10">
    <property type="entry name" value="paralog of FGE (formylglycine-generating enzyme)"/>
    <property type="match status" value="1"/>
</dbReference>
<accession>A0ABU5VRT5</accession>
<dbReference type="RefSeq" id="WP_323575390.1">
    <property type="nucleotide sequence ID" value="NZ_JAYGJQ010000001.1"/>
</dbReference>